<proteinExistence type="predicted"/>
<evidence type="ECO:0000313" key="1">
    <source>
        <dbReference type="EMBL" id="MQW36078.1"/>
    </source>
</evidence>
<accession>A0AAW9TVS4</accession>
<dbReference type="KEGG" id="smer:DU99_01670"/>
<dbReference type="Proteomes" id="UP000429484">
    <property type="component" value="Unassembled WGS sequence"/>
</dbReference>
<comment type="caution">
    <text evidence="1">The sequence shown here is derived from an EMBL/GenBank/DDBJ whole genome shotgun (WGS) entry which is preliminary data.</text>
</comment>
<protein>
    <recommendedName>
        <fullName evidence="3">Nucleotidyltransferase family protein</fullName>
    </recommendedName>
</protein>
<dbReference type="AlphaFoldDB" id="A0AAW9TVS4"/>
<organism evidence="1 2">
    <name type="scientific">Rhizobium meliloti</name>
    <name type="common">Ensifer meliloti</name>
    <name type="synonym">Sinorhizobium meliloti</name>
    <dbReference type="NCBI Taxonomy" id="382"/>
    <lineage>
        <taxon>Bacteria</taxon>
        <taxon>Pseudomonadati</taxon>
        <taxon>Pseudomonadota</taxon>
        <taxon>Alphaproteobacteria</taxon>
        <taxon>Hyphomicrobiales</taxon>
        <taxon>Rhizobiaceae</taxon>
        <taxon>Sinorhizobium/Ensifer group</taxon>
        <taxon>Sinorhizobium</taxon>
    </lineage>
</organism>
<evidence type="ECO:0008006" key="3">
    <source>
        <dbReference type="Google" id="ProtNLM"/>
    </source>
</evidence>
<evidence type="ECO:0000313" key="2">
    <source>
        <dbReference type="Proteomes" id="UP000429484"/>
    </source>
</evidence>
<gene>
    <name evidence="1" type="ORF">GHK53_25745</name>
</gene>
<name>A0AAW9TVS4_RHIML</name>
<reference evidence="1 2" key="1">
    <citation type="journal article" date="2013" name="Genome Biol.">
        <title>Comparative genomics of the core and accessory genomes of 48 Sinorhizobium strains comprising five genospecies.</title>
        <authorList>
            <person name="Sugawara M."/>
            <person name="Epstein B."/>
            <person name="Badgley B.D."/>
            <person name="Unno T."/>
            <person name="Xu L."/>
            <person name="Reese J."/>
            <person name="Gyaneshwar P."/>
            <person name="Denny R."/>
            <person name="Mudge J."/>
            <person name="Bharti A.K."/>
            <person name="Farmer A.D."/>
            <person name="May G.D."/>
            <person name="Woodward J.E."/>
            <person name="Medigue C."/>
            <person name="Vallenet D."/>
            <person name="Lajus A."/>
            <person name="Rouy Z."/>
            <person name="Martinez-Vaz B."/>
            <person name="Tiffin P."/>
            <person name="Young N.D."/>
            <person name="Sadowsky M.J."/>
        </authorList>
    </citation>
    <scope>NUCLEOTIDE SEQUENCE [LARGE SCALE GENOMIC DNA]</scope>
    <source>
        <strain evidence="1 2">N6B1</strain>
    </source>
</reference>
<dbReference type="RefSeq" id="WP_010968493.1">
    <property type="nucleotide sequence ID" value="NZ_BJNJ01000057.1"/>
</dbReference>
<sequence length="195" mass="22129">MRRSEIDSQNRYLLKLQHDYRLAADIVARAWAEFPEVQAIAVIGSVAKPLWKEVPRFREFRRSGIEVWHECGDLDMALWLDTQERLAELRKACARSLRQAFEAGAGMSVPDNRVDTFLFEPGSDRYLGRLCRYNECPKGKRDCLTPGCGAVPFNQIIPGFAPRADLLAPARYAMLYKRGVGVLRSALDLPTVEED</sequence>
<dbReference type="EMBL" id="WISR01000209">
    <property type="protein sequence ID" value="MQW36078.1"/>
    <property type="molecule type" value="Genomic_DNA"/>
</dbReference>